<keyword evidence="3" id="KW-0378">Hydrolase</keyword>
<evidence type="ECO:0000256" key="2">
    <source>
        <dbReference type="ARBA" id="ARBA00022786"/>
    </source>
</evidence>
<evidence type="ECO:0000256" key="4">
    <source>
        <dbReference type="SAM" id="MobiDB-lite"/>
    </source>
</evidence>
<dbReference type="Proteomes" id="UP001054857">
    <property type="component" value="Unassembled WGS sequence"/>
</dbReference>
<organism evidence="6 7">
    <name type="scientific">Astrephomene gubernaculifera</name>
    <dbReference type="NCBI Taxonomy" id="47775"/>
    <lineage>
        <taxon>Eukaryota</taxon>
        <taxon>Viridiplantae</taxon>
        <taxon>Chlorophyta</taxon>
        <taxon>core chlorophytes</taxon>
        <taxon>Chlorophyceae</taxon>
        <taxon>CS clade</taxon>
        <taxon>Chlamydomonadales</taxon>
        <taxon>Astrephomenaceae</taxon>
        <taxon>Astrephomene</taxon>
    </lineage>
</organism>
<sequence>MATTYQAAFGNPHAHKAVVDSLNSLKPDTSNDAALAAALEEEEHTVSDSRHDGDRPASPSGVKVDIAPWEGNRSSPFLQDQDSGRQGQEQRRPGTGASQQSGTRAVSDSELARHLQRVELAAVQDATGVPSSLIFPDLMSVPSSRERTLSRTLSRAPSQQVSPHVLPAPLLLPPEPPVVSADRRRLAATLALYDLVELQVAGDGNCQFRALSDQLYGHPDSHTEVRQAVVATLRRRAESYRAYVPGEYEDYCTNMAKSGTWGDHVTLQAAADTYGTRIVVVTSFADSPVINIEPAVQNLQRTLFLSFWAEVHYNSLYPMEEPPAQQPPRNPHPRSAASRQQQPAGPPPAAPPPHPPKGSSPAPPFSSSAASQASSDSGSGSGSGGPPKAPKVFGSRILGRVVGRVGPRGR</sequence>
<feature type="compositionally biased region" description="Low complexity" evidence="4">
    <location>
        <begin position="365"/>
        <end position="378"/>
    </location>
</feature>
<feature type="region of interest" description="Disordered" evidence="4">
    <location>
        <begin position="319"/>
        <end position="410"/>
    </location>
</feature>
<feature type="compositionally biased region" description="Polar residues" evidence="4">
    <location>
        <begin position="72"/>
        <end position="87"/>
    </location>
</feature>
<dbReference type="Pfam" id="PF02338">
    <property type="entry name" value="OTU"/>
    <property type="match status" value="1"/>
</dbReference>
<evidence type="ECO:0000313" key="7">
    <source>
        <dbReference type="Proteomes" id="UP001054857"/>
    </source>
</evidence>
<protein>
    <recommendedName>
        <fullName evidence="5">OTU domain-containing protein</fullName>
    </recommendedName>
</protein>
<dbReference type="Gene3D" id="3.90.70.80">
    <property type="match status" value="1"/>
</dbReference>
<dbReference type="InterPro" id="IPR003323">
    <property type="entry name" value="OTU_dom"/>
</dbReference>
<comment type="similarity">
    <text evidence="1">Belongs to the peptidase C85 family.</text>
</comment>
<feature type="compositionally biased region" description="Basic and acidic residues" evidence="4">
    <location>
        <begin position="44"/>
        <end position="55"/>
    </location>
</feature>
<dbReference type="PANTHER" id="PTHR12419">
    <property type="entry name" value="OTU DOMAIN CONTAINING PROTEIN"/>
    <property type="match status" value="1"/>
</dbReference>
<dbReference type="PROSITE" id="PS50802">
    <property type="entry name" value="OTU"/>
    <property type="match status" value="1"/>
</dbReference>
<dbReference type="AlphaFoldDB" id="A0AAD3DZ96"/>
<dbReference type="GO" id="GO:0016579">
    <property type="term" value="P:protein deubiquitination"/>
    <property type="evidence" value="ECO:0007669"/>
    <property type="project" value="TreeGrafter"/>
</dbReference>
<dbReference type="PANTHER" id="PTHR12419:SF111">
    <property type="entry name" value="OVARIAN TUMOR DOMAIN-CONTAINING DEUBIQUITINATING ENZYME 9"/>
    <property type="match status" value="1"/>
</dbReference>
<accession>A0AAD3DZ96</accession>
<dbReference type="InterPro" id="IPR038765">
    <property type="entry name" value="Papain-like_cys_pep_sf"/>
</dbReference>
<comment type="caution">
    <text evidence="6">The sequence shown here is derived from an EMBL/GenBank/DDBJ whole genome shotgun (WGS) entry which is preliminary data.</text>
</comment>
<keyword evidence="7" id="KW-1185">Reference proteome</keyword>
<evidence type="ECO:0000259" key="5">
    <source>
        <dbReference type="PROSITE" id="PS50802"/>
    </source>
</evidence>
<feature type="region of interest" description="Disordered" evidence="4">
    <location>
        <begin position="22"/>
        <end position="110"/>
    </location>
</feature>
<dbReference type="EMBL" id="BMAR01000031">
    <property type="protein sequence ID" value="GFR49572.1"/>
    <property type="molecule type" value="Genomic_DNA"/>
</dbReference>
<keyword evidence="2" id="KW-0833">Ubl conjugation pathway</keyword>
<name>A0AAD3DZ96_9CHLO</name>
<evidence type="ECO:0000256" key="1">
    <source>
        <dbReference type="ARBA" id="ARBA00010407"/>
    </source>
</evidence>
<dbReference type="InterPro" id="IPR050704">
    <property type="entry name" value="Peptidase_C85-like"/>
</dbReference>
<dbReference type="FunFam" id="3.90.70.80:FF:000001">
    <property type="entry name" value="OTU domain-containing protein"/>
    <property type="match status" value="1"/>
</dbReference>
<proteinExistence type="inferred from homology"/>
<feature type="compositionally biased region" description="Pro residues" evidence="4">
    <location>
        <begin position="320"/>
        <end position="330"/>
    </location>
</feature>
<dbReference type="GO" id="GO:0004843">
    <property type="term" value="F:cysteine-type deubiquitinase activity"/>
    <property type="evidence" value="ECO:0007669"/>
    <property type="project" value="TreeGrafter"/>
</dbReference>
<gene>
    <name evidence="6" type="ORF">Agub_g11619</name>
</gene>
<feature type="compositionally biased region" description="Polar residues" evidence="4">
    <location>
        <begin position="22"/>
        <end position="32"/>
    </location>
</feature>
<feature type="compositionally biased region" description="Polar residues" evidence="4">
    <location>
        <begin position="96"/>
        <end position="106"/>
    </location>
</feature>
<evidence type="ECO:0000256" key="3">
    <source>
        <dbReference type="ARBA" id="ARBA00022801"/>
    </source>
</evidence>
<reference evidence="6 7" key="1">
    <citation type="journal article" date="2021" name="Sci. Rep.">
        <title>Genome sequencing of the multicellular alga Astrephomene provides insights into convergent evolution of germ-soma differentiation.</title>
        <authorList>
            <person name="Yamashita S."/>
            <person name="Yamamoto K."/>
            <person name="Matsuzaki R."/>
            <person name="Suzuki S."/>
            <person name="Yamaguchi H."/>
            <person name="Hirooka S."/>
            <person name="Minakuchi Y."/>
            <person name="Miyagishima S."/>
            <person name="Kawachi M."/>
            <person name="Toyoda A."/>
            <person name="Nozaki H."/>
        </authorList>
    </citation>
    <scope>NUCLEOTIDE SEQUENCE [LARGE SCALE GENOMIC DNA]</scope>
    <source>
        <strain evidence="6 7">NIES-4017</strain>
    </source>
</reference>
<feature type="domain" description="OTU" evidence="5">
    <location>
        <begin position="195"/>
        <end position="319"/>
    </location>
</feature>
<dbReference type="SUPFAM" id="SSF54001">
    <property type="entry name" value="Cysteine proteinases"/>
    <property type="match status" value="1"/>
</dbReference>
<evidence type="ECO:0000313" key="6">
    <source>
        <dbReference type="EMBL" id="GFR49572.1"/>
    </source>
</evidence>
<feature type="compositionally biased region" description="Low complexity" evidence="4">
    <location>
        <begin position="333"/>
        <end position="343"/>
    </location>
</feature>
<dbReference type="CDD" id="cd22751">
    <property type="entry name" value="OTU_plant_OTU9-like"/>
    <property type="match status" value="1"/>
</dbReference>
<feature type="compositionally biased region" description="Low complexity" evidence="4">
    <location>
        <begin position="399"/>
        <end position="410"/>
    </location>
</feature>
<feature type="compositionally biased region" description="Pro residues" evidence="4">
    <location>
        <begin position="344"/>
        <end position="364"/>
    </location>
</feature>